<evidence type="ECO:0000256" key="5">
    <source>
        <dbReference type="RuleBase" id="RU369104"/>
    </source>
</evidence>
<feature type="compositionally biased region" description="Basic residues" evidence="7">
    <location>
        <begin position="237"/>
        <end position="246"/>
    </location>
</feature>
<dbReference type="Pfam" id="PF00010">
    <property type="entry name" value="HLH"/>
    <property type="match status" value="1"/>
</dbReference>
<keyword evidence="2 5" id="KW-0805">Transcription regulation</keyword>
<sequence length="442" mass="49190">MEEFGGSSSSSCSPVSLSQELMSTLQQRLQYIVESQPHCWSYVILWQTSNDDSDNGRRLVLSWADGHFRGPTKRILPKDQINHNIDGSIDGDFMDAEWFYVMSLTRIFRPGDGSAPGKASSSGAHIWLCGTDQLRFSECERAKEAQVHGFHTFVCFPTCSGVLEMGSNITISENWSLVQQVKSLFGSDLSGLVPKQPNPSNVGSCSYLDMEIPEFDVYDDRLVAVGPSTPHVEKKNAGNKRGRKPIAGKDMPVNHVEAERQRREKLNNRFYELRAAVPTVSRMDKASVLADAVSYINELKLKVDELESQLLEFRVSKKSESGGADTVENPNSSTTTTTRTSVDEKMPESKGVTLEVEVKKVGSEAMNIRIQSDNADYPGEKLMKAIRELELHVHHASMSNVNGSIMLQDVVIRVREEEADGDGVLRSEDELRSALLRAMNRK</sequence>
<dbReference type="Gene3D" id="4.10.280.10">
    <property type="entry name" value="Helix-loop-helix DNA-binding domain"/>
    <property type="match status" value="1"/>
</dbReference>
<organism evidence="9">
    <name type="scientific">Panax quinquefolius</name>
    <name type="common">American ginseng</name>
    <name type="synonym">Aralia quinquefolia</name>
    <dbReference type="NCBI Taxonomy" id="44588"/>
    <lineage>
        <taxon>Eukaryota</taxon>
        <taxon>Viridiplantae</taxon>
        <taxon>Streptophyta</taxon>
        <taxon>Embryophyta</taxon>
        <taxon>Tracheophyta</taxon>
        <taxon>Spermatophyta</taxon>
        <taxon>Magnoliopsida</taxon>
        <taxon>eudicotyledons</taxon>
        <taxon>Gunneridae</taxon>
        <taxon>Pentapetalae</taxon>
        <taxon>asterids</taxon>
        <taxon>campanulids</taxon>
        <taxon>Apiales</taxon>
        <taxon>Araliaceae</taxon>
        <taxon>Panax</taxon>
    </lineage>
</organism>
<keyword evidence="3 5" id="KW-0804">Transcription</keyword>
<evidence type="ECO:0000256" key="3">
    <source>
        <dbReference type="ARBA" id="ARBA00023163"/>
    </source>
</evidence>
<keyword evidence="4 5" id="KW-0539">Nucleus</keyword>
<feature type="coiled-coil region" evidence="6">
    <location>
        <begin position="256"/>
        <end position="316"/>
    </location>
</feature>
<dbReference type="InterPro" id="IPR025610">
    <property type="entry name" value="MYC/MYB_N"/>
</dbReference>
<dbReference type="GO" id="GO:0003700">
    <property type="term" value="F:DNA-binding transcription factor activity"/>
    <property type="evidence" value="ECO:0007669"/>
    <property type="project" value="InterPro"/>
</dbReference>
<dbReference type="SMART" id="SM00353">
    <property type="entry name" value="HLH"/>
    <property type="match status" value="1"/>
</dbReference>
<protein>
    <recommendedName>
        <fullName evidence="5">Transcription factor</fullName>
        <shortName evidence="5">bHLH transcription factor</shortName>
    </recommendedName>
    <alternativeName>
        <fullName evidence="5">Basic helix-loop-helix protein</fullName>
    </alternativeName>
</protein>
<dbReference type="InterPro" id="IPR036638">
    <property type="entry name" value="HLH_DNA-bd_sf"/>
</dbReference>
<evidence type="ECO:0000259" key="8">
    <source>
        <dbReference type="PROSITE" id="PS50888"/>
    </source>
</evidence>
<dbReference type="PROSITE" id="PS50888">
    <property type="entry name" value="BHLH"/>
    <property type="match status" value="1"/>
</dbReference>
<feature type="domain" description="BHLH" evidence="8">
    <location>
        <begin position="250"/>
        <end position="299"/>
    </location>
</feature>
<dbReference type="EMBL" id="OK396632">
    <property type="protein sequence ID" value="UYW66141.1"/>
    <property type="molecule type" value="mRNA"/>
</dbReference>
<keyword evidence="6" id="KW-0175">Coiled coil</keyword>
<dbReference type="GO" id="GO:0000976">
    <property type="term" value="F:transcription cis-regulatory region binding"/>
    <property type="evidence" value="ECO:0007669"/>
    <property type="project" value="TreeGrafter"/>
</dbReference>
<evidence type="ECO:0000313" key="9">
    <source>
        <dbReference type="EMBL" id="UYW66141.1"/>
    </source>
</evidence>
<dbReference type="PANTHER" id="PTHR11514">
    <property type="entry name" value="MYC"/>
    <property type="match status" value="1"/>
</dbReference>
<dbReference type="InterPro" id="IPR045084">
    <property type="entry name" value="AIB/MYC-like"/>
</dbReference>
<dbReference type="InterPro" id="IPR011598">
    <property type="entry name" value="bHLH_dom"/>
</dbReference>
<evidence type="ECO:0000256" key="7">
    <source>
        <dbReference type="SAM" id="MobiDB-lite"/>
    </source>
</evidence>
<evidence type="ECO:0000256" key="1">
    <source>
        <dbReference type="ARBA" id="ARBA00004123"/>
    </source>
</evidence>
<evidence type="ECO:0000256" key="2">
    <source>
        <dbReference type="ARBA" id="ARBA00023015"/>
    </source>
</evidence>
<comment type="subcellular location">
    <subcellularLocation>
        <location evidence="1 5">Nucleus</location>
    </subcellularLocation>
</comment>
<dbReference type="Pfam" id="PF14215">
    <property type="entry name" value="bHLH-MYC_N"/>
    <property type="match status" value="1"/>
</dbReference>
<reference evidence="9" key="1">
    <citation type="submission" date="2021-09" db="EMBL/GenBank/DDBJ databases">
        <authorList>
            <person name="Lu C."/>
            <person name="Chen J."/>
        </authorList>
    </citation>
    <scope>NUCLEOTIDE SEQUENCE</scope>
</reference>
<name>A0A9E8ADX2_PANQU</name>
<evidence type="ECO:0000256" key="4">
    <source>
        <dbReference type="ARBA" id="ARBA00023242"/>
    </source>
</evidence>
<feature type="region of interest" description="Disordered" evidence="7">
    <location>
        <begin position="228"/>
        <end position="249"/>
    </location>
</feature>
<dbReference type="PANTHER" id="PTHR11514:SF40">
    <property type="entry name" value="TRANSCRIPTION FACTOR BHLH14"/>
    <property type="match status" value="1"/>
</dbReference>
<proteinExistence type="evidence at transcript level"/>
<dbReference type="AlphaFoldDB" id="A0A9E8ADX2"/>
<dbReference type="GO" id="GO:0046983">
    <property type="term" value="F:protein dimerization activity"/>
    <property type="evidence" value="ECO:0007669"/>
    <property type="project" value="InterPro"/>
</dbReference>
<dbReference type="SUPFAM" id="SSF47459">
    <property type="entry name" value="HLH, helix-loop-helix DNA-binding domain"/>
    <property type="match status" value="1"/>
</dbReference>
<evidence type="ECO:0000256" key="6">
    <source>
        <dbReference type="SAM" id="Coils"/>
    </source>
</evidence>
<dbReference type="Pfam" id="PF22754">
    <property type="entry name" value="bHLH-TF_ACT-like_plant"/>
    <property type="match status" value="1"/>
</dbReference>
<feature type="region of interest" description="Disordered" evidence="7">
    <location>
        <begin position="317"/>
        <end position="349"/>
    </location>
</feature>
<dbReference type="GO" id="GO:0005634">
    <property type="term" value="C:nucleus"/>
    <property type="evidence" value="ECO:0007669"/>
    <property type="project" value="UniProtKB-SubCell"/>
</dbReference>
<accession>A0A9E8ADX2</accession>
<dbReference type="InterPro" id="IPR054502">
    <property type="entry name" value="bHLH-TF_ACT-like_plant"/>
</dbReference>